<evidence type="ECO:0000256" key="1">
    <source>
        <dbReference type="ARBA" id="ARBA00022527"/>
    </source>
</evidence>
<evidence type="ECO:0000313" key="8">
    <source>
        <dbReference type="EMBL" id="TEB26507.1"/>
    </source>
</evidence>
<dbReference type="PANTHER" id="PTHR45992:SF2">
    <property type="entry name" value="EUKARYOTIC ELONGATION FACTOR 2 KINASE"/>
    <property type="match status" value="1"/>
</dbReference>
<gene>
    <name evidence="8" type="ORF">FA13DRAFT_1795686</name>
</gene>
<dbReference type="InterPro" id="IPR004166">
    <property type="entry name" value="a-kinase_dom"/>
</dbReference>
<keyword evidence="1" id="KW-0723">Serine/threonine-protein kinase</keyword>
<dbReference type="Pfam" id="PF02816">
    <property type="entry name" value="Alpha_kinase"/>
    <property type="match status" value="1"/>
</dbReference>
<feature type="domain" description="Alpha-type protein kinase" evidence="7">
    <location>
        <begin position="1"/>
        <end position="134"/>
    </location>
</feature>
<proteinExistence type="predicted"/>
<dbReference type="STRING" id="71717.A0A4Y7SXC7"/>
<dbReference type="GO" id="GO:0004674">
    <property type="term" value="F:protein serine/threonine kinase activity"/>
    <property type="evidence" value="ECO:0007669"/>
    <property type="project" value="UniProtKB-KW"/>
</dbReference>
<accession>A0A4Y7SXC7</accession>
<keyword evidence="5" id="KW-0067">ATP-binding</keyword>
<keyword evidence="3" id="KW-0547">Nucleotide-binding</keyword>
<dbReference type="PANTHER" id="PTHR45992">
    <property type="entry name" value="EUKARYOTIC ELONGATION FACTOR 2 KINASE-RELATED"/>
    <property type="match status" value="1"/>
</dbReference>
<evidence type="ECO:0000256" key="2">
    <source>
        <dbReference type="ARBA" id="ARBA00022679"/>
    </source>
</evidence>
<evidence type="ECO:0000256" key="5">
    <source>
        <dbReference type="ARBA" id="ARBA00022840"/>
    </source>
</evidence>
<dbReference type="GO" id="GO:0031037">
    <property type="term" value="P:myosin II filament disassembly"/>
    <property type="evidence" value="ECO:0007669"/>
    <property type="project" value="TreeGrafter"/>
</dbReference>
<dbReference type="SUPFAM" id="SSF56112">
    <property type="entry name" value="Protein kinase-like (PK-like)"/>
    <property type="match status" value="1"/>
</dbReference>
<dbReference type="InterPro" id="IPR051852">
    <property type="entry name" value="Alpha-type_PK"/>
</dbReference>
<dbReference type="Gene3D" id="3.20.200.10">
    <property type="entry name" value="MHCK/EF2 kinase"/>
    <property type="match status" value="1"/>
</dbReference>
<keyword evidence="9" id="KW-1185">Reference proteome</keyword>
<dbReference type="OrthoDB" id="301415at2759"/>
<dbReference type="AlphaFoldDB" id="A0A4Y7SXC7"/>
<comment type="caution">
    <text evidence="8">The sequence shown here is derived from an EMBL/GenBank/DDBJ whole genome shotgun (WGS) entry which is preliminary data.</text>
</comment>
<dbReference type="GO" id="GO:1903013">
    <property type="term" value="P:response to differentiation-inducing factor 1"/>
    <property type="evidence" value="ECO:0007669"/>
    <property type="project" value="TreeGrafter"/>
</dbReference>
<evidence type="ECO:0000256" key="3">
    <source>
        <dbReference type="ARBA" id="ARBA00022741"/>
    </source>
</evidence>
<dbReference type="PROSITE" id="PS51158">
    <property type="entry name" value="ALPHA_KINASE"/>
    <property type="match status" value="1"/>
</dbReference>
<dbReference type="EMBL" id="QPFP01000048">
    <property type="protein sequence ID" value="TEB26507.1"/>
    <property type="molecule type" value="Genomic_DNA"/>
</dbReference>
<organism evidence="8 9">
    <name type="scientific">Coprinellus micaceus</name>
    <name type="common">Glistening ink-cap mushroom</name>
    <name type="synonym">Coprinus micaceus</name>
    <dbReference type="NCBI Taxonomy" id="71717"/>
    <lineage>
        <taxon>Eukaryota</taxon>
        <taxon>Fungi</taxon>
        <taxon>Dikarya</taxon>
        <taxon>Basidiomycota</taxon>
        <taxon>Agaricomycotina</taxon>
        <taxon>Agaricomycetes</taxon>
        <taxon>Agaricomycetidae</taxon>
        <taxon>Agaricales</taxon>
        <taxon>Agaricineae</taxon>
        <taxon>Psathyrellaceae</taxon>
        <taxon>Coprinellus</taxon>
    </lineage>
</organism>
<protein>
    <submittedName>
        <fullName evidence="8">Kinase-like protein</fullName>
    </submittedName>
</protein>
<evidence type="ECO:0000256" key="6">
    <source>
        <dbReference type="SAM" id="MobiDB-lite"/>
    </source>
</evidence>
<evidence type="ECO:0000259" key="7">
    <source>
        <dbReference type="PROSITE" id="PS51158"/>
    </source>
</evidence>
<name>A0A4Y7SXC7_COPMI</name>
<keyword evidence="2" id="KW-0808">Transferase</keyword>
<dbReference type="InterPro" id="IPR011009">
    <property type="entry name" value="Kinase-like_dom_sf"/>
</dbReference>
<evidence type="ECO:0000256" key="4">
    <source>
        <dbReference type="ARBA" id="ARBA00022777"/>
    </source>
</evidence>
<reference evidence="8 9" key="1">
    <citation type="journal article" date="2019" name="Nat. Ecol. Evol.">
        <title>Megaphylogeny resolves global patterns of mushroom evolution.</title>
        <authorList>
            <person name="Varga T."/>
            <person name="Krizsan K."/>
            <person name="Foldi C."/>
            <person name="Dima B."/>
            <person name="Sanchez-Garcia M."/>
            <person name="Sanchez-Ramirez S."/>
            <person name="Szollosi G.J."/>
            <person name="Szarkandi J.G."/>
            <person name="Papp V."/>
            <person name="Albert L."/>
            <person name="Andreopoulos W."/>
            <person name="Angelini C."/>
            <person name="Antonin V."/>
            <person name="Barry K.W."/>
            <person name="Bougher N.L."/>
            <person name="Buchanan P."/>
            <person name="Buyck B."/>
            <person name="Bense V."/>
            <person name="Catcheside P."/>
            <person name="Chovatia M."/>
            <person name="Cooper J."/>
            <person name="Damon W."/>
            <person name="Desjardin D."/>
            <person name="Finy P."/>
            <person name="Geml J."/>
            <person name="Haridas S."/>
            <person name="Hughes K."/>
            <person name="Justo A."/>
            <person name="Karasinski D."/>
            <person name="Kautmanova I."/>
            <person name="Kiss B."/>
            <person name="Kocsube S."/>
            <person name="Kotiranta H."/>
            <person name="LaButti K.M."/>
            <person name="Lechner B.E."/>
            <person name="Liimatainen K."/>
            <person name="Lipzen A."/>
            <person name="Lukacs Z."/>
            <person name="Mihaltcheva S."/>
            <person name="Morgado L.N."/>
            <person name="Niskanen T."/>
            <person name="Noordeloos M.E."/>
            <person name="Ohm R.A."/>
            <person name="Ortiz-Santana B."/>
            <person name="Ovrebo C."/>
            <person name="Racz N."/>
            <person name="Riley R."/>
            <person name="Savchenko A."/>
            <person name="Shiryaev A."/>
            <person name="Soop K."/>
            <person name="Spirin V."/>
            <person name="Szebenyi C."/>
            <person name="Tomsovsky M."/>
            <person name="Tulloss R.E."/>
            <person name="Uehling J."/>
            <person name="Grigoriev I.V."/>
            <person name="Vagvolgyi C."/>
            <person name="Papp T."/>
            <person name="Martin F.M."/>
            <person name="Miettinen O."/>
            <person name="Hibbett D.S."/>
            <person name="Nagy L.G."/>
        </authorList>
    </citation>
    <scope>NUCLEOTIDE SEQUENCE [LARGE SCALE GENOMIC DNA]</scope>
    <source>
        <strain evidence="8 9">FP101781</strain>
    </source>
</reference>
<dbReference type="GO" id="GO:0005524">
    <property type="term" value="F:ATP binding"/>
    <property type="evidence" value="ECO:0007669"/>
    <property type="project" value="UniProtKB-KW"/>
</dbReference>
<sequence length="171" mass="19475">MTKAVLERLKNKDSISPSFKFTYMLEEAIPGEFVKYIHNGDPRPILEPEEAPKEYELAQFLCFTQHLQYYIWEGVVFLSDYQGAGDLLTDPQILTNSALGEDLFSLGNLKEGFECFEKRHICNRYCDWYELEPFDINELEEEEEGGSGGESVRAPTSEKSGTVEGGHENDS</sequence>
<feature type="region of interest" description="Disordered" evidence="6">
    <location>
        <begin position="137"/>
        <end position="171"/>
    </location>
</feature>
<dbReference type="Proteomes" id="UP000298030">
    <property type="component" value="Unassembled WGS sequence"/>
</dbReference>
<evidence type="ECO:0000313" key="9">
    <source>
        <dbReference type="Proteomes" id="UP000298030"/>
    </source>
</evidence>
<keyword evidence="4 8" id="KW-0418">Kinase</keyword>